<dbReference type="AlphaFoldDB" id="A0A6D2IN93"/>
<evidence type="ECO:0000313" key="2">
    <source>
        <dbReference type="Proteomes" id="UP000467841"/>
    </source>
</evidence>
<name>A0A6D2IN93_9BRAS</name>
<protein>
    <submittedName>
        <fullName evidence="1">Uncharacterized protein</fullName>
    </submittedName>
</protein>
<organism evidence="1 2">
    <name type="scientific">Microthlaspi erraticum</name>
    <dbReference type="NCBI Taxonomy" id="1685480"/>
    <lineage>
        <taxon>Eukaryota</taxon>
        <taxon>Viridiplantae</taxon>
        <taxon>Streptophyta</taxon>
        <taxon>Embryophyta</taxon>
        <taxon>Tracheophyta</taxon>
        <taxon>Spermatophyta</taxon>
        <taxon>Magnoliopsida</taxon>
        <taxon>eudicotyledons</taxon>
        <taxon>Gunneridae</taxon>
        <taxon>Pentapetalae</taxon>
        <taxon>rosids</taxon>
        <taxon>malvids</taxon>
        <taxon>Brassicales</taxon>
        <taxon>Brassicaceae</taxon>
        <taxon>Coluteocarpeae</taxon>
        <taxon>Microthlaspi</taxon>
    </lineage>
</organism>
<comment type="caution">
    <text evidence="1">The sequence shown here is derived from an EMBL/GenBank/DDBJ whole genome shotgun (WGS) entry which is preliminary data.</text>
</comment>
<evidence type="ECO:0000313" key="1">
    <source>
        <dbReference type="EMBL" id="CAA7029877.1"/>
    </source>
</evidence>
<dbReference type="Proteomes" id="UP000467841">
    <property type="component" value="Unassembled WGS sequence"/>
</dbReference>
<sequence length="105" mass="11918">MSNYKTLIFTSSRPTRCDNALVCPCPSLPNDYKDRNQTLVGVLSPSQPLFQSWSGSHRNSLVWCLFWTTAKPDARIVTLRRYRLVELGHGSVNLGVYLESQVETK</sequence>
<reference evidence="1" key="1">
    <citation type="submission" date="2020-01" db="EMBL/GenBank/DDBJ databases">
        <authorList>
            <person name="Mishra B."/>
        </authorList>
    </citation>
    <scope>NUCLEOTIDE SEQUENCE [LARGE SCALE GENOMIC DNA]</scope>
</reference>
<accession>A0A6D2IN93</accession>
<proteinExistence type="predicted"/>
<keyword evidence="2" id="KW-1185">Reference proteome</keyword>
<gene>
    <name evidence="1" type="ORF">MERR_LOCUS17112</name>
</gene>
<dbReference type="EMBL" id="CACVBM020001086">
    <property type="protein sequence ID" value="CAA7029877.1"/>
    <property type="molecule type" value="Genomic_DNA"/>
</dbReference>